<dbReference type="GO" id="GO:0004802">
    <property type="term" value="F:transketolase activity"/>
    <property type="evidence" value="ECO:0007669"/>
    <property type="project" value="UniProtKB-EC"/>
</dbReference>
<keyword evidence="8" id="KW-0460">Magnesium</keyword>
<dbReference type="PANTHER" id="PTHR43825:SF1">
    <property type="entry name" value="TRANSKETOLASE-LIKE PYRIMIDINE-BINDING DOMAIN-CONTAINING PROTEIN"/>
    <property type="match status" value="1"/>
</dbReference>
<dbReference type="GO" id="GO:0046872">
    <property type="term" value="F:metal ion binding"/>
    <property type="evidence" value="ECO:0007669"/>
    <property type="project" value="UniProtKB-KW"/>
</dbReference>
<dbReference type="NCBIfam" id="NF004556">
    <property type="entry name" value="PRK05899.2-2"/>
    <property type="match status" value="1"/>
</dbReference>
<comment type="subunit">
    <text evidence="5">Homodimer.</text>
</comment>
<evidence type="ECO:0000313" key="11">
    <source>
        <dbReference type="EMBL" id="VAW35815.1"/>
    </source>
</evidence>
<dbReference type="CDD" id="cd07033">
    <property type="entry name" value="TPP_PYR_DXS_TK_like"/>
    <property type="match status" value="1"/>
</dbReference>
<evidence type="ECO:0000259" key="10">
    <source>
        <dbReference type="SMART" id="SM00861"/>
    </source>
</evidence>
<sequence length="645" mass="70107">MPPQLDMKKAQLTSEEIRTLQDMRKRCARRILLSTALAASGHPGGSLSTLDMLLVTYGLIKHDPQKPRLAGRDRVVVSIGHISPGVYSTLAEYGYFTEDDFLSGFRRTGSGFPGHVEKIVPGVEWDTGNLGQGLAAAVGMALTFKIRKMDNRVICFMGDGEHQKGQIIEAIRFAHKYKLDNLTVMIDRNHLQICGSTEYVMPQSIRGLYASLGWTVKYLEDGHDYNSIFQALSAAYQNTSGVPTVIVARTIMSKGISFMENQAKYHGSPLKPDQLAAALAELGVEDDFAAWQEKRRQPVGTATILEPLSCYPRIDPGKPILYDADTMTDNRSAYGNALLGLAEANNVPGEPPKVLGVSCDLEGSVKMGAFHKHSPEGYFEAGIQEHHAAAMSGALSCEGQAVFFSTFGVFAVSETYNQNRISDFNHTNLKIVATHVGLDVGEDGPTHQCIDYLGLLKNLFRFSVFMPADPNQTDRIVRYVATRPSNHFVGMGRSKTPVITDENGEVFFGPDYTFTPGRADWLRRGPDATIITYGALVPAVVDAWKILRDQGVTVGVLNMASLVPLDRDSLVEAAGIGPILTVEDHNVETGLGASAAVILVEEGAAVKMRRLGVRQYGGSGKPAELYKQQGLDPESIAASVRSLIA</sequence>
<comment type="cofactor">
    <cofactor evidence="3">
        <name>thiamine diphosphate</name>
        <dbReference type="ChEBI" id="CHEBI:58937"/>
    </cofactor>
</comment>
<comment type="similarity">
    <text evidence="4">Belongs to the transketolase family.</text>
</comment>
<evidence type="ECO:0000256" key="3">
    <source>
        <dbReference type="ARBA" id="ARBA00001964"/>
    </source>
</evidence>
<protein>
    <submittedName>
        <fullName evidence="11">Transketolase</fullName>
        <ecNumber evidence="11">2.2.1.1</ecNumber>
    </submittedName>
</protein>
<dbReference type="InterPro" id="IPR033248">
    <property type="entry name" value="Transketolase_C"/>
</dbReference>
<gene>
    <name evidence="11" type="ORF">MNBD_DELTA04-736</name>
</gene>
<evidence type="ECO:0000256" key="8">
    <source>
        <dbReference type="ARBA" id="ARBA00022842"/>
    </source>
</evidence>
<evidence type="ECO:0000256" key="6">
    <source>
        <dbReference type="ARBA" id="ARBA00022679"/>
    </source>
</evidence>
<dbReference type="Gene3D" id="3.40.50.970">
    <property type="match status" value="2"/>
</dbReference>
<dbReference type="SUPFAM" id="SSF52518">
    <property type="entry name" value="Thiamin diphosphate-binding fold (THDP-binding)"/>
    <property type="match status" value="2"/>
</dbReference>
<evidence type="ECO:0000256" key="7">
    <source>
        <dbReference type="ARBA" id="ARBA00022723"/>
    </source>
</evidence>
<dbReference type="EC" id="2.2.1.1" evidence="11"/>
<dbReference type="InterPro" id="IPR009014">
    <property type="entry name" value="Transketo_C/PFOR_II"/>
</dbReference>
<reference evidence="11" key="1">
    <citation type="submission" date="2018-06" db="EMBL/GenBank/DDBJ databases">
        <authorList>
            <person name="Zhirakovskaya E."/>
        </authorList>
    </citation>
    <scope>NUCLEOTIDE SEQUENCE</scope>
</reference>
<evidence type="ECO:0000256" key="2">
    <source>
        <dbReference type="ARBA" id="ARBA00001946"/>
    </source>
</evidence>
<keyword evidence="6 11" id="KW-0808">Transferase</keyword>
<dbReference type="Gene3D" id="3.40.50.920">
    <property type="match status" value="1"/>
</dbReference>
<dbReference type="SMART" id="SM00861">
    <property type="entry name" value="Transket_pyr"/>
    <property type="match status" value="1"/>
</dbReference>
<dbReference type="InterPro" id="IPR049557">
    <property type="entry name" value="Transketolase_CS"/>
</dbReference>
<dbReference type="InterPro" id="IPR005475">
    <property type="entry name" value="Transketolase-like_Pyr-bd"/>
</dbReference>
<dbReference type="Pfam" id="PF02780">
    <property type="entry name" value="Transketolase_C"/>
    <property type="match status" value="1"/>
</dbReference>
<dbReference type="Pfam" id="PF02779">
    <property type="entry name" value="Transket_pyr"/>
    <property type="match status" value="1"/>
</dbReference>
<feature type="domain" description="Transketolase-like pyrimidine-binding" evidence="10">
    <location>
        <begin position="328"/>
        <end position="498"/>
    </location>
</feature>
<evidence type="ECO:0000256" key="4">
    <source>
        <dbReference type="ARBA" id="ARBA00007131"/>
    </source>
</evidence>
<dbReference type="CDD" id="cd02012">
    <property type="entry name" value="TPP_TK"/>
    <property type="match status" value="1"/>
</dbReference>
<dbReference type="InterPro" id="IPR005474">
    <property type="entry name" value="Transketolase_N"/>
</dbReference>
<dbReference type="EMBL" id="UOEY01000021">
    <property type="protein sequence ID" value="VAW35815.1"/>
    <property type="molecule type" value="Genomic_DNA"/>
</dbReference>
<organism evidence="11">
    <name type="scientific">hydrothermal vent metagenome</name>
    <dbReference type="NCBI Taxonomy" id="652676"/>
    <lineage>
        <taxon>unclassified sequences</taxon>
        <taxon>metagenomes</taxon>
        <taxon>ecological metagenomes</taxon>
    </lineage>
</organism>
<dbReference type="FunFam" id="3.40.50.970:FF:000129">
    <property type="entry name" value="Transketolase"/>
    <property type="match status" value="1"/>
</dbReference>
<keyword evidence="7" id="KW-0479">Metal-binding</keyword>
<dbReference type="InterPro" id="IPR029061">
    <property type="entry name" value="THDP-binding"/>
</dbReference>
<dbReference type="AlphaFoldDB" id="A0A3B0UX69"/>
<dbReference type="PROSITE" id="PS00801">
    <property type="entry name" value="TRANSKETOLASE_1"/>
    <property type="match status" value="1"/>
</dbReference>
<proteinExistence type="inferred from homology"/>
<dbReference type="PANTHER" id="PTHR43825">
    <property type="entry name" value="PYRUVATE DEHYDROGENASE E1 COMPONENT"/>
    <property type="match status" value="1"/>
</dbReference>
<dbReference type="InterPro" id="IPR051157">
    <property type="entry name" value="PDH/Transketolase"/>
</dbReference>
<dbReference type="Pfam" id="PF00456">
    <property type="entry name" value="Transketolase_N"/>
    <property type="match status" value="1"/>
</dbReference>
<dbReference type="SUPFAM" id="SSF52922">
    <property type="entry name" value="TK C-terminal domain-like"/>
    <property type="match status" value="1"/>
</dbReference>
<accession>A0A3B0UX69</accession>
<evidence type="ECO:0000256" key="1">
    <source>
        <dbReference type="ARBA" id="ARBA00001936"/>
    </source>
</evidence>
<evidence type="ECO:0000256" key="9">
    <source>
        <dbReference type="ARBA" id="ARBA00023052"/>
    </source>
</evidence>
<name>A0A3B0UX69_9ZZZZ</name>
<comment type="cofactor">
    <cofactor evidence="2">
        <name>Mg(2+)</name>
        <dbReference type="ChEBI" id="CHEBI:18420"/>
    </cofactor>
</comment>
<evidence type="ECO:0000256" key="5">
    <source>
        <dbReference type="ARBA" id="ARBA00011738"/>
    </source>
</evidence>
<keyword evidence="9" id="KW-0786">Thiamine pyrophosphate</keyword>
<dbReference type="GO" id="GO:0019682">
    <property type="term" value="P:glyceraldehyde-3-phosphate metabolic process"/>
    <property type="evidence" value="ECO:0007669"/>
    <property type="project" value="UniProtKB-ARBA"/>
</dbReference>
<comment type="cofactor">
    <cofactor evidence="1">
        <name>Mn(2+)</name>
        <dbReference type="ChEBI" id="CHEBI:29035"/>
    </cofactor>
</comment>
<dbReference type="GO" id="GO:0005737">
    <property type="term" value="C:cytoplasm"/>
    <property type="evidence" value="ECO:0007669"/>
    <property type="project" value="UniProtKB-ARBA"/>
</dbReference>